<evidence type="ECO:0000313" key="2">
    <source>
        <dbReference type="Proteomes" id="UP000035287"/>
    </source>
</evidence>
<accession>A0A0G3XFP8</accession>
<dbReference type="OrthoDB" id="5739879at2"/>
<dbReference type="PATRIC" id="fig|1348774.3.peg.647"/>
<gene>
    <name evidence="1" type="ORF">AB433_03085</name>
</gene>
<sequence length="81" mass="8997">MQGMGSGDCPFTFNTDPQTFMVGDTVSYRVEGMDGFPFAGRLLEVHDRHVVLTTDLEGRNDGEVYRASREDRPLVTADQIA</sequence>
<dbReference type="RefSeq" id="WP_047819875.1">
    <property type="nucleotide sequence ID" value="NZ_CP011770.1"/>
</dbReference>
<dbReference type="AlphaFoldDB" id="A0A0G3XFP8"/>
<reference evidence="1 2" key="1">
    <citation type="submission" date="2015-06" db="EMBL/GenBank/DDBJ databases">
        <authorList>
            <person name="Zeng Y."/>
            <person name="Huang Y."/>
        </authorList>
    </citation>
    <scope>NUCLEOTIDE SEQUENCE [LARGE SCALE GENOMIC DNA]</scope>
    <source>
        <strain evidence="1 2">PQ-2</strain>
    </source>
</reference>
<dbReference type="KEGG" id="cna:AB433_03085"/>
<dbReference type="STRING" id="1348774.AB433_03085"/>
<keyword evidence="2" id="KW-1185">Reference proteome</keyword>
<proteinExistence type="predicted"/>
<protein>
    <submittedName>
        <fullName evidence="1">Uncharacterized protein</fullName>
    </submittedName>
</protein>
<dbReference type="Proteomes" id="UP000035287">
    <property type="component" value="Chromosome"/>
</dbReference>
<organism evidence="1 2">
    <name type="scientific">Croceicoccus naphthovorans</name>
    <dbReference type="NCBI Taxonomy" id="1348774"/>
    <lineage>
        <taxon>Bacteria</taxon>
        <taxon>Pseudomonadati</taxon>
        <taxon>Pseudomonadota</taxon>
        <taxon>Alphaproteobacteria</taxon>
        <taxon>Sphingomonadales</taxon>
        <taxon>Erythrobacteraceae</taxon>
        <taxon>Croceicoccus</taxon>
    </lineage>
</organism>
<evidence type="ECO:0000313" key="1">
    <source>
        <dbReference type="EMBL" id="AKM09183.1"/>
    </source>
</evidence>
<name>A0A0G3XFP8_9SPHN</name>
<dbReference type="EMBL" id="CP011770">
    <property type="protein sequence ID" value="AKM09183.1"/>
    <property type="molecule type" value="Genomic_DNA"/>
</dbReference>